<dbReference type="InterPro" id="IPR017850">
    <property type="entry name" value="Alkaline_phosphatase_core_sf"/>
</dbReference>
<feature type="region of interest" description="Disordered" evidence="1">
    <location>
        <begin position="908"/>
        <end position="975"/>
    </location>
</feature>
<sequence>MTVISAPGSQGASAGTGAPRVTPAVVRNRVAQLRRAAQGDHGGQPRVLLVRAQPVWPAPEKLDVGDRPVRVVPCVSPLAVLEEVTRWARDPVEDGWLVLLTDADEETLGDSVLAQVYRQRIDVIEPWLAVLEDFGATQADPRLRAPENRWVAQALLEARPPAGWPRRPGGLLSREDALAELAAVRLGLTELGLGAADLDIATLLRWTTAPGATEALRRLGDDERAGLTDYLVERTGRAGRALFTLVAAGNGERALAVGLVCDCLWPPAHRDAAHPPTPTTPTAAPAPAAPPAGDAAAVERAVERARVRMERYFGDVRLDDATMRAFAEAVREVVTTTPVATRPGVGRLGLDGAAGASATLHPDDGLPALLDTADRLLGDLDARAAGTASDILRAGFDHRLAAVAATVGDFLTAAGAGLHRTLLARAARDVVAAVGSLRGHLLAGVDRPEVERAAMAGRLVSWLATQPTGSLAAARPADGPRPGRERADGPTTLAGALDTHLDDGAWADIALGHLAAGTPAPAIGTAYSDLYQVVALRRRTVDATFARLLALWTPTGRPAGAAAPGGPLCVEEVLDRVVAPVVTARGGRALLVVLDGMSAAVAAQLAAELRRERWEECDPLGSLDGEPAGPARRRAAVAVLPTVTATSRTSLLAGRLLTGDKATEKAGFENHPRWGRRTARLFHHSDLPGVPGTALDGELTDALTSDTPLVAVVINTVDDTLEKGRQRDDGGWSLADVGRLRAVLGYARTAGRSVILTSDHGHVVDHRAETLTADDAASARHRVPGSGGGDSRDGDLLDGEVALAGPRVLAPDGRIVALWDPAVHYLGRKGGYHGGASPAEVTVPVLAFLPFRLSAASTSRNPPPGWRPLPDQRPRWWSLETTDLLGGLGASATGPVGQHGGAVPVEEAGETMALPRKRRRPTEEQTGPALFDLPAAEVPAGRTATGPAATAEGAAGPVDADAGAGAGASTATAGGREDPVDVLVAGLLASELFRSQLDGLARKVPAEKVEAAVRALLDANGTLATSVVAERAGERPARAGGFAVNLQRLFNIDNYPVLAPIDDGHTLRLNVDLLRAQFGLTL</sequence>
<reference evidence="6" key="1">
    <citation type="submission" date="2016-07" db="EMBL/GenBank/DDBJ databases">
        <title>Frankia sp. NRRL B-16219 Genome sequencing.</title>
        <authorList>
            <person name="Ghodhbane-Gtari F."/>
            <person name="Swanson E."/>
            <person name="Gueddou A."/>
            <person name="Louati M."/>
            <person name="Nouioui I."/>
            <person name="Hezbri K."/>
            <person name="Abebe-Akele F."/>
            <person name="Simpson S."/>
            <person name="Morris K."/>
            <person name="Thomas K."/>
            <person name="Gtari M."/>
            <person name="Tisa L.S."/>
        </authorList>
    </citation>
    <scope>NUCLEOTIDE SEQUENCE [LARGE SCALE GENOMIC DNA]</scope>
    <source>
        <strain evidence="6">NRRL B-16219</strain>
    </source>
</reference>
<evidence type="ECO:0000313" key="5">
    <source>
        <dbReference type="EMBL" id="OHV25443.1"/>
    </source>
</evidence>
<evidence type="ECO:0000259" key="2">
    <source>
        <dbReference type="Pfam" id="PF25861"/>
    </source>
</evidence>
<feature type="region of interest" description="Disordered" evidence="1">
    <location>
        <begin position="272"/>
        <end position="294"/>
    </location>
</feature>
<feature type="region of interest" description="Disordered" evidence="1">
    <location>
        <begin position="1"/>
        <end position="21"/>
    </location>
</feature>
<feature type="domain" description="Alkaline phosphatase-like protein PglZ C-terminal" evidence="4">
    <location>
        <begin position="980"/>
        <end position="1079"/>
    </location>
</feature>
<name>A0A1S1PRP2_9ACTN</name>
<dbReference type="OrthoDB" id="6725302at2"/>
<evidence type="ECO:0000256" key="1">
    <source>
        <dbReference type="SAM" id="MobiDB-lite"/>
    </source>
</evidence>
<feature type="compositionally biased region" description="Low complexity" evidence="1">
    <location>
        <begin position="939"/>
        <end position="974"/>
    </location>
</feature>
<dbReference type="SUPFAM" id="SSF53649">
    <property type="entry name" value="Alkaline phosphatase-like"/>
    <property type="match status" value="1"/>
</dbReference>
<keyword evidence="6" id="KW-1185">Reference proteome</keyword>
<organism evidence="5 6">
    <name type="scientific">Parafrankia soli</name>
    <dbReference type="NCBI Taxonomy" id="2599596"/>
    <lineage>
        <taxon>Bacteria</taxon>
        <taxon>Bacillati</taxon>
        <taxon>Actinomycetota</taxon>
        <taxon>Actinomycetes</taxon>
        <taxon>Frankiales</taxon>
        <taxon>Frankiaceae</taxon>
        <taxon>Parafrankia</taxon>
    </lineage>
</organism>
<dbReference type="Pfam" id="PF08665">
    <property type="entry name" value="PglZ"/>
    <property type="match status" value="1"/>
</dbReference>
<dbReference type="Proteomes" id="UP000179769">
    <property type="component" value="Unassembled WGS sequence"/>
</dbReference>
<gene>
    <name evidence="5" type="ORF">BBK14_22210</name>
</gene>
<dbReference type="InterPro" id="IPR058880">
    <property type="entry name" value="PglZ_N"/>
</dbReference>
<feature type="domain" description="Alkaline phosphatase-like protein PglZ N-terminal" evidence="3">
    <location>
        <begin position="23"/>
        <end position="124"/>
    </location>
</feature>
<dbReference type="AlphaFoldDB" id="A0A1S1PRP2"/>
<dbReference type="Pfam" id="PF25863">
    <property type="entry name" value="PglZ_C"/>
    <property type="match status" value="1"/>
</dbReference>
<evidence type="ECO:0000259" key="3">
    <source>
        <dbReference type="Pfam" id="PF25862"/>
    </source>
</evidence>
<feature type="region of interest" description="Disordered" evidence="1">
    <location>
        <begin position="775"/>
        <end position="797"/>
    </location>
</feature>
<dbReference type="Pfam" id="PF25862">
    <property type="entry name" value="PglZ_1st"/>
    <property type="match status" value="1"/>
</dbReference>
<dbReference type="Pfam" id="PF25861">
    <property type="entry name" value="PglZ_2nd"/>
    <property type="match status" value="1"/>
</dbReference>
<evidence type="ECO:0000313" key="6">
    <source>
        <dbReference type="Proteomes" id="UP000179769"/>
    </source>
</evidence>
<dbReference type="EMBL" id="MAXA01000230">
    <property type="protein sequence ID" value="OHV25443.1"/>
    <property type="molecule type" value="Genomic_DNA"/>
</dbReference>
<feature type="domain" description="Alkaline phosphatase-like protein PglZ second" evidence="2">
    <location>
        <begin position="199"/>
        <end position="390"/>
    </location>
</feature>
<dbReference type="NCBIfam" id="NF033446">
    <property type="entry name" value="BREX_PglZ_2"/>
    <property type="match status" value="1"/>
</dbReference>
<feature type="compositionally biased region" description="Low complexity" evidence="1">
    <location>
        <begin position="280"/>
        <end position="294"/>
    </location>
</feature>
<dbReference type="InterPro" id="IPR047992">
    <property type="entry name" value="BREX_PglZ"/>
</dbReference>
<evidence type="ECO:0000259" key="4">
    <source>
        <dbReference type="Pfam" id="PF25863"/>
    </source>
</evidence>
<protein>
    <submittedName>
        <fullName evidence="5">Alkaline phosphatase</fullName>
    </submittedName>
</protein>
<accession>A0A1S1PRP2</accession>
<dbReference type="InterPro" id="IPR058882">
    <property type="entry name" value="PglZ_C"/>
</dbReference>
<comment type="caution">
    <text evidence="5">The sequence shown here is derived from an EMBL/GenBank/DDBJ whole genome shotgun (WGS) entry which is preliminary data.</text>
</comment>
<dbReference type="InterPro" id="IPR058881">
    <property type="entry name" value="PglZ_2nd"/>
</dbReference>
<proteinExistence type="predicted"/>